<sequence>GRRALASPGARPAGCGRMRATRKRLCSALLAAYLLFSLYAAYSVFLRPRRPPASRGGPRQQRHSRERSSLGNEEWNPWEGDEKNEQIASQQRYETNLQMLKNRKSQQEQTDLKVQIWGKAAIGLYLWQHILEGLLEPADVTAQWREGSIKGGKTHFSFITGPAIVPGYFSVEADNVVLVLNGREEAKITYATQWLHYAQTLIQTRKLRHVAIVLLGSEQCNNEWIHPYLKRHGGFVELLFVVYDCTWVNEEDIFQWPLGVATYRNFPMVEPNWSMLRSPRSYLCNFLGTSYKNSSRENLMEVLKQDGLDKLCWIAAREQWQPQETNESFRIYQDALLQSDLTLCPVGVNTECYRIYEACSYGSVPVVEDVMTPGKCGNSSIYHSAPLQLLKTMGAPFIFIKNWEELPAVLEKEKNMSLQEKIQRRKKLIEWYRHFKAQMRHKFIYILENSFLLNDKGG</sequence>
<dbReference type="GO" id="GO:0035269">
    <property type="term" value="P:protein O-linked glycosylation via mannose"/>
    <property type="evidence" value="ECO:0007669"/>
    <property type="project" value="InterPro"/>
</dbReference>
<dbReference type="Pfam" id="PF24785">
    <property type="entry name" value="RXYLT1_C"/>
    <property type="match status" value="1"/>
</dbReference>
<gene>
    <name evidence="4" type="primary">TMEM5</name>
    <name evidence="4" type="ORF">G0U57_014518</name>
</gene>
<evidence type="ECO:0000313" key="5">
    <source>
        <dbReference type="Proteomes" id="UP000765507"/>
    </source>
</evidence>
<dbReference type="AlphaFoldDB" id="A0A8T1S9P4"/>
<evidence type="ECO:0000313" key="4">
    <source>
        <dbReference type="EMBL" id="KAG6925415.1"/>
    </source>
</evidence>
<feature type="domain" description="RXYLT1 C-terminal" evidence="2">
    <location>
        <begin position="263"/>
        <end position="452"/>
    </location>
</feature>
<dbReference type="GO" id="GO:0120053">
    <property type="term" value="F:ribitol beta-1,4-xylosyltransferase activity"/>
    <property type="evidence" value="ECO:0007669"/>
    <property type="project" value="InterPro"/>
</dbReference>
<protein>
    <submittedName>
        <fullName evidence="4">Transmembrane protein 5</fullName>
    </submittedName>
</protein>
<evidence type="ECO:0000259" key="3">
    <source>
        <dbReference type="Pfam" id="PF24786"/>
    </source>
</evidence>
<dbReference type="InterPro" id="IPR057538">
    <property type="entry name" value="RXYLT1_C"/>
</dbReference>
<feature type="non-terminal residue" evidence="4">
    <location>
        <position position="1"/>
    </location>
</feature>
<dbReference type="Proteomes" id="UP000765507">
    <property type="component" value="Unassembled WGS sequence"/>
</dbReference>
<keyword evidence="4" id="KW-0812">Transmembrane</keyword>
<feature type="region of interest" description="Disordered" evidence="1">
    <location>
        <begin position="50"/>
        <end position="85"/>
    </location>
</feature>
<dbReference type="InterPro" id="IPR057539">
    <property type="entry name" value="RXYLT1_N"/>
</dbReference>
<accession>A0A8T1S9P4</accession>
<dbReference type="PANTHER" id="PTHR15576">
    <property type="entry name" value="RIBITOL-5-PHOSPHATE XYLOSYLTRANSFERASE 1"/>
    <property type="match status" value="1"/>
</dbReference>
<dbReference type="InterPro" id="IPR055286">
    <property type="entry name" value="RXYLT1-like"/>
</dbReference>
<dbReference type="EMBL" id="JAHGAV010000426">
    <property type="protein sequence ID" value="KAG6925415.1"/>
    <property type="molecule type" value="Genomic_DNA"/>
</dbReference>
<keyword evidence="5" id="KW-1185">Reference proteome</keyword>
<dbReference type="CDD" id="cd21099">
    <property type="entry name" value="RXYLT1-like"/>
    <property type="match status" value="1"/>
</dbReference>
<feature type="domain" description="RXYLT1 N-terminal" evidence="3">
    <location>
        <begin position="114"/>
        <end position="257"/>
    </location>
</feature>
<comment type="caution">
    <text evidence="4">The sequence shown here is derived from an EMBL/GenBank/DDBJ whole genome shotgun (WGS) entry which is preliminary data.</text>
</comment>
<proteinExistence type="predicted"/>
<dbReference type="Pfam" id="PF24786">
    <property type="entry name" value="RXYLT1_N"/>
    <property type="match status" value="1"/>
</dbReference>
<dbReference type="OrthoDB" id="8560686at2759"/>
<dbReference type="GO" id="GO:0005794">
    <property type="term" value="C:Golgi apparatus"/>
    <property type="evidence" value="ECO:0007669"/>
    <property type="project" value="TreeGrafter"/>
</dbReference>
<dbReference type="PANTHER" id="PTHR15576:SF1">
    <property type="entry name" value="RIBITOL-5-PHOSPHATE XYLOSYLTRANSFERASE 1"/>
    <property type="match status" value="1"/>
</dbReference>
<evidence type="ECO:0000256" key="1">
    <source>
        <dbReference type="SAM" id="MobiDB-lite"/>
    </source>
</evidence>
<name>A0A8T1S9P4_CHESE</name>
<keyword evidence="4" id="KW-0472">Membrane</keyword>
<reference evidence="4 5" key="1">
    <citation type="journal article" date="2020" name="G3 (Bethesda)">
        <title>Draft Genome of the Common Snapping Turtle, Chelydra serpentina, a Model for Phenotypic Plasticity in Reptiles.</title>
        <authorList>
            <person name="Das D."/>
            <person name="Singh S.K."/>
            <person name="Bierstedt J."/>
            <person name="Erickson A."/>
            <person name="Galli G.L.J."/>
            <person name="Crossley D.A. 2nd"/>
            <person name="Rhen T."/>
        </authorList>
    </citation>
    <scope>NUCLEOTIDE SEQUENCE [LARGE SCALE GENOMIC DNA]</scope>
    <source>
        <strain evidence="4">KW</strain>
    </source>
</reference>
<evidence type="ECO:0000259" key="2">
    <source>
        <dbReference type="Pfam" id="PF24785"/>
    </source>
</evidence>
<organism evidence="4 5">
    <name type="scientific">Chelydra serpentina</name>
    <name type="common">Snapping turtle</name>
    <name type="synonym">Testudo serpentina</name>
    <dbReference type="NCBI Taxonomy" id="8475"/>
    <lineage>
        <taxon>Eukaryota</taxon>
        <taxon>Metazoa</taxon>
        <taxon>Chordata</taxon>
        <taxon>Craniata</taxon>
        <taxon>Vertebrata</taxon>
        <taxon>Euteleostomi</taxon>
        <taxon>Archelosauria</taxon>
        <taxon>Testudinata</taxon>
        <taxon>Testudines</taxon>
        <taxon>Cryptodira</taxon>
        <taxon>Durocryptodira</taxon>
        <taxon>Americhelydia</taxon>
        <taxon>Chelydroidea</taxon>
        <taxon>Chelydridae</taxon>
        <taxon>Chelydra</taxon>
    </lineage>
</organism>